<keyword evidence="10" id="KW-1185">Reference proteome</keyword>
<dbReference type="InterPro" id="IPR033985">
    <property type="entry name" value="SusD-like_N"/>
</dbReference>
<dbReference type="AlphaFoldDB" id="A0A4V5MMI8"/>
<comment type="caution">
    <text evidence="9">The sequence shown here is derived from an EMBL/GenBank/DDBJ whole genome shotgun (WGS) entry which is preliminary data.</text>
</comment>
<protein>
    <submittedName>
        <fullName evidence="9">RagB/SusD family nutrient uptake outer membrane protein</fullName>
    </submittedName>
</protein>
<dbReference type="Pfam" id="PF14322">
    <property type="entry name" value="SusD-like_3"/>
    <property type="match status" value="1"/>
</dbReference>
<evidence type="ECO:0000259" key="7">
    <source>
        <dbReference type="Pfam" id="PF07980"/>
    </source>
</evidence>
<evidence type="ECO:0000313" key="10">
    <source>
        <dbReference type="Proteomes" id="UP000306808"/>
    </source>
</evidence>
<keyword evidence="4" id="KW-0472">Membrane</keyword>
<sequence>MKIIKYTVVLLAVLSSSCSKWLDLLPENEQVTDKYWNTKEEVEAVLGSAYVTLQKSVNPMITWGEARGNMLSTGGFIPVGLNDFKNLRLLPSNEMVKWGDFYQIINYANMVIRYAPDVVERDPSFNPAVMNSFLSEAYFLRGLSYFYLVRNFGEVPLILEPYMNDSQPYEVRKSSQQDIYNQIVLDLTTALENSKDIWPTVWETKGRSTSNAIHATLADVYLWTEEYDKAIFSCNAVLESGRVGLIEGVVNARNNWFTIFNPGNSNEGIFEIQFDFAKQQTNNFTTIFGASYNWIISPYGLALFQENPEDIRGLRATYAADLKLWKYIGAEGNTTIPRPQSDQNFILYRVADIYLMKAEALLMKGESSYPAALELIAAVRSRAQISRPITPGSTELEMLALLMDERAREFVGEGKRWYDLLRVAKRNNYAYKDYLIDEVMEGMTGGSAPVVRSILMNENAHYLPIHQDEIRNNKLLEQNPYYAPLN</sequence>
<evidence type="ECO:0000256" key="1">
    <source>
        <dbReference type="ARBA" id="ARBA00004442"/>
    </source>
</evidence>
<dbReference type="PROSITE" id="PS51257">
    <property type="entry name" value="PROKAR_LIPOPROTEIN"/>
    <property type="match status" value="1"/>
</dbReference>
<dbReference type="RefSeq" id="WP_136900786.1">
    <property type="nucleotide sequence ID" value="NZ_SUME01000003.1"/>
</dbReference>
<comment type="similarity">
    <text evidence="2">Belongs to the SusD family.</text>
</comment>
<dbReference type="EMBL" id="SUME01000003">
    <property type="protein sequence ID" value="TJZ61128.1"/>
    <property type="molecule type" value="Genomic_DNA"/>
</dbReference>
<organism evidence="9 10">
    <name type="scientific">Sphingobacterium olei</name>
    <dbReference type="NCBI Taxonomy" id="2571155"/>
    <lineage>
        <taxon>Bacteria</taxon>
        <taxon>Pseudomonadati</taxon>
        <taxon>Bacteroidota</taxon>
        <taxon>Sphingobacteriia</taxon>
        <taxon>Sphingobacteriales</taxon>
        <taxon>Sphingobacteriaceae</taxon>
        <taxon>Sphingobacterium</taxon>
    </lineage>
</organism>
<name>A0A4V5MMI8_9SPHI</name>
<evidence type="ECO:0000256" key="5">
    <source>
        <dbReference type="ARBA" id="ARBA00023237"/>
    </source>
</evidence>
<evidence type="ECO:0000256" key="3">
    <source>
        <dbReference type="ARBA" id="ARBA00022729"/>
    </source>
</evidence>
<dbReference type="InterPro" id="IPR012944">
    <property type="entry name" value="SusD_RagB_dom"/>
</dbReference>
<proteinExistence type="inferred from homology"/>
<keyword evidence="5" id="KW-0998">Cell outer membrane</keyword>
<gene>
    <name evidence="9" type="ORF">FAZ15_07945</name>
</gene>
<dbReference type="Proteomes" id="UP000306808">
    <property type="component" value="Unassembled WGS sequence"/>
</dbReference>
<evidence type="ECO:0000256" key="4">
    <source>
        <dbReference type="ARBA" id="ARBA00023136"/>
    </source>
</evidence>
<comment type="subcellular location">
    <subcellularLocation>
        <location evidence="1">Cell outer membrane</location>
    </subcellularLocation>
</comment>
<keyword evidence="3 6" id="KW-0732">Signal</keyword>
<dbReference type="GO" id="GO:0009279">
    <property type="term" value="C:cell outer membrane"/>
    <property type="evidence" value="ECO:0007669"/>
    <property type="project" value="UniProtKB-SubCell"/>
</dbReference>
<feature type="signal peptide" evidence="6">
    <location>
        <begin position="1"/>
        <end position="21"/>
    </location>
</feature>
<evidence type="ECO:0000259" key="8">
    <source>
        <dbReference type="Pfam" id="PF14322"/>
    </source>
</evidence>
<dbReference type="Gene3D" id="1.25.40.390">
    <property type="match status" value="1"/>
</dbReference>
<reference evidence="9 10" key="1">
    <citation type="submission" date="2019-04" db="EMBL/GenBank/DDBJ databases">
        <title>Sphingobacterium olei sp. nov., isolated from oil-contaminated soil.</title>
        <authorList>
            <person name="Liu B."/>
        </authorList>
    </citation>
    <scope>NUCLEOTIDE SEQUENCE [LARGE SCALE GENOMIC DNA]</scope>
    <source>
        <strain evidence="9 10">HAL-9</strain>
    </source>
</reference>
<evidence type="ECO:0000256" key="2">
    <source>
        <dbReference type="ARBA" id="ARBA00006275"/>
    </source>
</evidence>
<dbReference type="OrthoDB" id="1035036at2"/>
<dbReference type="InterPro" id="IPR011990">
    <property type="entry name" value="TPR-like_helical_dom_sf"/>
</dbReference>
<dbReference type="SUPFAM" id="SSF48452">
    <property type="entry name" value="TPR-like"/>
    <property type="match status" value="1"/>
</dbReference>
<evidence type="ECO:0000256" key="6">
    <source>
        <dbReference type="SAM" id="SignalP"/>
    </source>
</evidence>
<dbReference type="CDD" id="cd08977">
    <property type="entry name" value="SusD"/>
    <property type="match status" value="1"/>
</dbReference>
<dbReference type="Pfam" id="PF07980">
    <property type="entry name" value="SusD_RagB"/>
    <property type="match status" value="1"/>
</dbReference>
<feature type="domain" description="SusD-like N-terminal" evidence="8">
    <location>
        <begin position="20"/>
        <end position="222"/>
    </location>
</feature>
<evidence type="ECO:0000313" key="9">
    <source>
        <dbReference type="EMBL" id="TJZ61128.1"/>
    </source>
</evidence>
<accession>A0A4V5MMI8</accession>
<feature type="domain" description="RagB/SusD" evidence="7">
    <location>
        <begin position="333"/>
        <end position="482"/>
    </location>
</feature>
<feature type="chain" id="PRO_5020389184" evidence="6">
    <location>
        <begin position="22"/>
        <end position="486"/>
    </location>
</feature>